<accession>A0A6I5ZNK6</accession>
<dbReference type="InterPro" id="IPR009936">
    <property type="entry name" value="DUF1468"/>
</dbReference>
<feature type="domain" description="DUF1468" evidence="2">
    <location>
        <begin position="6"/>
        <end position="145"/>
    </location>
</feature>
<evidence type="ECO:0000256" key="1">
    <source>
        <dbReference type="SAM" id="Phobius"/>
    </source>
</evidence>
<dbReference type="Pfam" id="PF07331">
    <property type="entry name" value="TctB"/>
    <property type="match status" value="1"/>
</dbReference>
<dbReference type="RefSeq" id="WP_156271999.1">
    <property type="nucleotide sequence ID" value="NZ_CP046244.1"/>
</dbReference>
<protein>
    <submittedName>
        <fullName evidence="3">Tripartite tricarboxylate transporter TctB family protein</fullName>
    </submittedName>
</protein>
<keyword evidence="4" id="KW-1185">Reference proteome</keyword>
<evidence type="ECO:0000313" key="3">
    <source>
        <dbReference type="EMBL" id="QGP91492.1"/>
    </source>
</evidence>
<dbReference type="OrthoDB" id="1725462at2"/>
<organism evidence="3 4">
    <name type="scientific">Neomoorella glycerini</name>
    <dbReference type="NCBI Taxonomy" id="55779"/>
    <lineage>
        <taxon>Bacteria</taxon>
        <taxon>Bacillati</taxon>
        <taxon>Bacillota</taxon>
        <taxon>Clostridia</taxon>
        <taxon>Neomoorellales</taxon>
        <taxon>Neomoorellaceae</taxon>
        <taxon>Neomoorella</taxon>
    </lineage>
</organism>
<dbReference type="AlphaFoldDB" id="A0A6I5ZNK6"/>
<sequence length="150" mass="16001">MGKDRVSSLVLAGISLLFLIYSRQYDLGTLASPGEAVFPMLVAIAVLLLAGWLFLSSGRGNKPEGEKNEAVNPGNGRRVLILTLVIALALLAMEFVGFFTTSFVLALLCCRILGVKEWFRAVGIAAGAALGAYLIFGLWLKVSFPVGLLL</sequence>
<proteinExistence type="predicted"/>
<dbReference type="EMBL" id="CP046244">
    <property type="protein sequence ID" value="QGP91492.1"/>
    <property type="molecule type" value="Genomic_DNA"/>
</dbReference>
<evidence type="ECO:0000313" key="4">
    <source>
        <dbReference type="Proteomes" id="UP000425916"/>
    </source>
</evidence>
<keyword evidence="1" id="KW-0812">Transmembrane</keyword>
<keyword evidence="1" id="KW-1133">Transmembrane helix</keyword>
<dbReference type="Proteomes" id="UP000425916">
    <property type="component" value="Chromosome"/>
</dbReference>
<keyword evidence="1" id="KW-0472">Membrane</keyword>
<gene>
    <name evidence="3" type="ORF">MGLY_08270</name>
</gene>
<feature type="transmembrane region" description="Helical" evidence="1">
    <location>
        <begin position="38"/>
        <end position="58"/>
    </location>
</feature>
<feature type="transmembrane region" description="Helical" evidence="1">
    <location>
        <begin position="118"/>
        <end position="140"/>
    </location>
</feature>
<feature type="transmembrane region" description="Helical" evidence="1">
    <location>
        <begin position="79"/>
        <end position="106"/>
    </location>
</feature>
<name>A0A6I5ZNK6_9FIRM</name>
<evidence type="ECO:0000259" key="2">
    <source>
        <dbReference type="Pfam" id="PF07331"/>
    </source>
</evidence>
<reference evidence="3 4" key="1">
    <citation type="submission" date="2019-11" db="EMBL/GenBank/DDBJ databases">
        <title>Genome sequence of Moorella glycerini DSM11254.</title>
        <authorList>
            <person name="Poehlein A."/>
            <person name="Boeer T."/>
            <person name="Daniel R."/>
        </authorList>
    </citation>
    <scope>NUCLEOTIDE SEQUENCE [LARGE SCALE GENOMIC DNA]</scope>
    <source>
        <strain evidence="3 4">DSM 11254</strain>
    </source>
</reference>